<feature type="domain" description="Choice-of-anchor A" evidence="2">
    <location>
        <begin position="48"/>
        <end position="314"/>
    </location>
</feature>
<protein>
    <submittedName>
        <fullName evidence="3">Collagen-binding MSCRAMM Scm</fullName>
    </submittedName>
</protein>
<gene>
    <name evidence="3" type="primary">scm</name>
    <name evidence="3" type="ORF">SMVRE20_02768</name>
</gene>
<feature type="signal peptide" evidence="1">
    <location>
        <begin position="1"/>
        <end position="25"/>
    </location>
</feature>
<name>A0A455TVF4_ENTFC</name>
<reference evidence="3" key="1">
    <citation type="submission" date="2019-02" db="EMBL/GenBank/DDBJ databases">
        <title>Complete Genome Sequence of vanD5-typed vancomycin-resistant Enterococcus faecium in Sapporo, Japan.</title>
        <authorList>
            <person name="Sato T."/>
            <person name="Wada T."/>
            <person name="Shinagawa M."/>
            <person name="Fukushima Y."/>
            <person name="Nakajima C."/>
            <person name="Suzuki Y."/>
            <person name="Takahashi S."/>
            <person name="Yokota S."/>
        </authorList>
    </citation>
    <scope>NUCLEOTIDE SEQUENCE</scope>
    <source>
        <strain evidence="3">SMVRE20</strain>
    </source>
</reference>
<evidence type="ECO:0000256" key="1">
    <source>
        <dbReference type="SAM" id="SignalP"/>
    </source>
</evidence>
<evidence type="ECO:0000313" key="3">
    <source>
        <dbReference type="EMBL" id="BBI40394.1"/>
    </source>
</evidence>
<dbReference type="Pfam" id="PF20597">
    <property type="entry name" value="pAdhesive_15"/>
    <property type="match status" value="1"/>
</dbReference>
<evidence type="ECO:0000259" key="2">
    <source>
        <dbReference type="Pfam" id="PF20597"/>
    </source>
</evidence>
<keyword evidence="1" id="KW-0732">Signal</keyword>
<dbReference type="EMBL" id="AP019408">
    <property type="protein sequence ID" value="BBI40394.1"/>
    <property type="molecule type" value="Genomic_DNA"/>
</dbReference>
<sequence length="610" mass="67613">MKKRASLLVLVALLFNIFSYGVAVSAETYIPKDPGNIYNDLTGNYGLLGIASQFHVFAKNKTTVNAHTDGNIATHELDAKNNFGTELHEGLLNQEINYIQKTDSFANSSGIPTGSTRMNKFVVGSNVDVALQDGHPTVNGSRLDHLTPDDFYKDRAGHEYIDFEQEFAKLNVAANDLATITPAKTYTAADFPDMNNRTIDLTDLSDTGFLLVNIDAEVLTMNTPLQIINPNDQVVVFNVINSSSALNVQSPIKYNDRSNHETEDFSDANISWNFGNEMTDLTISAPFQGTILAPNATIRITQNQDGTIIGTNVILDAATNRWDPNEIFISDNGTDTTDTSDSTVQIHLPQVIAQIHQLQATVQILPLPQVIARIHQLQATVQILPLPQVIARTHQLQVTVQILPLPQVTARTRQLQATVQILPLPQVIARIHQLQATVQILPLPQVIARTHQLQVTVQILPLPQVTARTRQLQATVQILPLPQVIARTHQLQVTVQILPLPQVIARTRQLQATVRIHLPQQVIARTRQLQVTVQILPLPQVIAQIHLPLQVIARTRQLQVTVQIHPLPQVIAQIHQLQAIVQTRRLPQAIHVMQVSPSQKQVRITGRTLT</sequence>
<accession>A0A455TVF4</accession>
<proteinExistence type="predicted"/>
<feature type="chain" id="PRO_5039494588" evidence="1">
    <location>
        <begin position="26"/>
        <end position="610"/>
    </location>
</feature>
<keyword evidence="3" id="KW-0176">Collagen</keyword>
<dbReference type="NCBIfam" id="TIGR04215">
    <property type="entry name" value="choice_anch_A"/>
    <property type="match status" value="1"/>
</dbReference>
<dbReference type="AlphaFoldDB" id="A0A455TVF4"/>
<organism evidence="3">
    <name type="scientific">Enterococcus faecium</name>
    <name type="common">Streptococcus faecium</name>
    <dbReference type="NCBI Taxonomy" id="1352"/>
    <lineage>
        <taxon>Bacteria</taxon>
        <taxon>Bacillati</taxon>
        <taxon>Bacillota</taxon>
        <taxon>Bacilli</taxon>
        <taxon>Lactobacillales</taxon>
        <taxon>Enterococcaceae</taxon>
        <taxon>Enterococcus</taxon>
    </lineage>
</organism>
<dbReference type="InterPro" id="IPR026588">
    <property type="entry name" value="Choice_anch_A"/>
</dbReference>